<feature type="domain" description="Mycothiol-dependent maleylpyruvate isomerase metal-binding" evidence="1">
    <location>
        <begin position="17"/>
        <end position="134"/>
    </location>
</feature>
<dbReference type="EMBL" id="BAAARW010000001">
    <property type="protein sequence ID" value="GAA2398715.1"/>
    <property type="molecule type" value="Genomic_DNA"/>
</dbReference>
<dbReference type="InterPro" id="IPR024344">
    <property type="entry name" value="MDMPI_metal-binding"/>
</dbReference>
<dbReference type="RefSeq" id="WP_344586313.1">
    <property type="nucleotide sequence ID" value="NZ_BAAARW010000001.1"/>
</dbReference>
<organism evidence="2 3">
    <name type="scientific">Actinomadura vinacea</name>
    <dbReference type="NCBI Taxonomy" id="115336"/>
    <lineage>
        <taxon>Bacteria</taxon>
        <taxon>Bacillati</taxon>
        <taxon>Actinomycetota</taxon>
        <taxon>Actinomycetes</taxon>
        <taxon>Streptosporangiales</taxon>
        <taxon>Thermomonosporaceae</taxon>
        <taxon>Actinomadura</taxon>
    </lineage>
</organism>
<evidence type="ECO:0000259" key="1">
    <source>
        <dbReference type="Pfam" id="PF11716"/>
    </source>
</evidence>
<dbReference type="InterPro" id="IPR017517">
    <property type="entry name" value="Maleyloyr_isom"/>
</dbReference>
<accession>A0ABN3I9W6</accession>
<dbReference type="InterPro" id="IPR034660">
    <property type="entry name" value="DinB/YfiT-like"/>
</dbReference>
<reference evidence="2 3" key="1">
    <citation type="journal article" date="2019" name="Int. J. Syst. Evol. Microbiol.">
        <title>The Global Catalogue of Microorganisms (GCM) 10K type strain sequencing project: providing services to taxonomists for standard genome sequencing and annotation.</title>
        <authorList>
            <consortium name="The Broad Institute Genomics Platform"/>
            <consortium name="The Broad Institute Genome Sequencing Center for Infectious Disease"/>
            <person name="Wu L."/>
            <person name="Ma J."/>
        </authorList>
    </citation>
    <scope>NUCLEOTIDE SEQUENCE [LARGE SCALE GENOMIC DNA]</scope>
    <source>
        <strain evidence="2 3">JCM 3325</strain>
    </source>
</reference>
<evidence type="ECO:0000313" key="2">
    <source>
        <dbReference type="EMBL" id="GAA2398715.1"/>
    </source>
</evidence>
<dbReference type="NCBIfam" id="TIGR03083">
    <property type="entry name" value="maleylpyruvate isomerase family mycothiol-dependent enzyme"/>
    <property type="match status" value="1"/>
</dbReference>
<dbReference type="Pfam" id="PF11716">
    <property type="entry name" value="MDMPI_N"/>
    <property type="match status" value="1"/>
</dbReference>
<comment type="caution">
    <text evidence="2">The sequence shown here is derived from an EMBL/GenBank/DDBJ whole genome shotgun (WGS) entry which is preliminary data.</text>
</comment>
<dbReference type="NCBIfam" id="TIGR03086">
    <property type="entry name" value="TIGR03086 family metal-binding protein"/>
    <property type="match status" value="1"/>
</dbReference>
<dbReference type="InterPro" id="IPR017520">
    <property type="entry name" value="CHP03086"/>
</dbReference>
<name>A0ABN3I9W6_9ACTN</name>
<dbReference type="Proteomes" id="UP001501231">
    <property type="component" value="Unassembled WGS sequence"/>
</dbReference>
<gene>
    <name evidence="2" type="ORF">GCM10010191_01850</name>
</gene>
<evidence type="ECO:0000313" key="3">
    <source>
        <dbReference type="Proteomes" id="UP001501231"/>
    </source>
</evidence>
<dbReference type="SUPFAM" id="SSF109854">
    <property type="entry name" value="DinB/YfiT-like putative metalloenzymes"/>
    <property type="match status" value="1"/>
</dbReference>
<sequence>MATRPIHDPRPLFALAVGQAEQQVAAVRPDELSNSTPCADYDVRALVGHMVAVLHKLAGVGAGRDVSDVADVIDDVADTGWISAFSKARGEVERVWTDDAMLDRMVTLPWATLPGRVALDAYTHEFTVHSWDLAHATGRLSELDPDLAVQALEAFPRFAPPETRSEQSPFGPVVAVPDDADVYTRLAAYLGARPLGLGTAYLERKGDPIGLIKLLGSLSMPVLCRSGLGDATSTRTCRPRAS</sequence>
<proteinExistence type="predicted"/>
<keyword evidence="3" id="KW-1185">Reference proteome</keyword>
<protein>
    <recommendedName>
        <fullName evidence="1">Mycothiol-dependent maleylpyruvate isomerase metal-binding domain-containing protein</fullName>
    </recommendedName>
</protein>